<keyword evidence="3" id="KW-0804">Transcription</keyword>
<evidence type="ECO:0000313" key="6">
    <source>
        <dbReference type="Proteomes" id="UP001428817"/>
    </source>
</evidence>
<dbReference type="SUPFAM" id="SSF46785">
    <property type="entry name" value="Winged helix' DNA-binding domain"/>
    <property type="match status" value="1"/>
</dbReference>
<dbReference type="PROSITE" id="PS51118">
    <property type="entry name" value="HTH_HXLR"/>
    <property type="match status" value="1"/>
</dbReference>
<name>A0ABP9R0Y4_9PSEU</name>
<keyword evidence="6" id="KW-1185">Reference proteome</keyword>
<sequence length="136" mass="15333">MWVSVEVNGHVVDVCEPNCPSRGVLEHVTSRWGVLVLAILRDGGTYRFSELRRRVGGVSEKMLAQTLQRLERDGFVRRVAHPVIPPHVDYSLTPLGEPVAHRIAEITLWIEEHLGDVFAAREEYDATRETAPAGRR</sequence>
<proteinExistence type="predicted"/>
<feature type="domain" description="HTH hxlR-type" evidence="4">
    <location>
        <begin position="19"/>
        <end position="118"/>
    </location>
</feature>
<dbReference type="Gene3D" id="1.10.10.10">
    <property type="entry name" value="Winged helix-like DNA-binding domain superfamily/Winged helix DNA-binding domain"/>
    <property type="match status" value="1"/>
</dbReference>
<dbReference type="PANTHER" id="PTHR33204:SF37">
    <property type="entry name" value="HTH-TYPE TRANSCRIPTIONAL REGULATOR YODB"/>
    <property type="match status" value="1"/>
</dbReference>
<dbReference type="Pfam" id="PF01638">
    <property type="entry name" value="HxlR"/>
    <property type="match status" value="1"/>
</dbReference>
<organism evidence="5 6">
    <name type="scientific">Pseudonocardia eucalypti</name>
    <dbReference type="NCBI Taxonomy" id="648755"/>
    <lineage>
        <taxon>Bacteria</taxon>
        <taxon>Bacillati</taxon>
        <taxon>Actinomycetota</taxon>
        <taxon>Actinomycetes</taxon>
        <taxon>Pseudonocardiales</taxon>
        <taxon>Pseudonocardiaceae</taxon>
        <taxon>Pseudonocardia</taxon>
    </lineage>
</organism>
<dbReference type="RefSeq" id="WP_185063590.1">
    <property type="nucleotide sequence ID" value="NZ_BAABJP010000043.1"/>
</dbReference>
<accession>A0ABP9R0Y4</accession>
<dbReference type="InterPro" id="IPR036390">
    <property type="entry name" value="WH_DNA-bd_sf"/>
</dbReference>
<keyword evidence="2" id="KW-0238">DNA-binding</keyword>
<evidence type="ECO:0000256" key="3">
    <source>
        <dbReference type="ARBA" id="ARBA00023163"/>
    </source>
</evidence>
<dbReference type="InterPro" id="IPR002577">
    <property type="entry name" value="HTH_HxlR"/>
</dbReference>
<dbReference type="Proteomes" id="UP001428817">
    <property type="component" value="Unassembled WGS sequence"/>
</dbReference>
<gene>
    <name evidence="5" type="ORF">GCM10023321_67200</name>
</gene>
<protein>
    <recommendedName>
        <fullName evidence="4">HTH hxlR-type domain-containing protein</fullName>
    </recommendedName>
</protein>
<keyword evidence="1" id="KW-0805">Transcription regulation</keyword>
<reference evidence="6" key="1">
    <citation type="journal article" date="2019" name="Int. J. Syst. Evol. Microbiol.">
        <title>The Global Catalogue of Microorganisms (GCM) 10K type strain sequencing project: providing services to taxonomists for standard genome sequencing and annotation.</title>
        <authorList>
            <consortium name="The Broad Institute Genomics Platform"/>
            <consortium name="The Broad Institute Genome Sequencing Center for Infectious Disease"/>
            <person name="Wu L."/>
            <person name="Ma J."/>
        </authorList>
    </citation>
    <scope>NUCLEOTIDE SEQUENCE [LARGE SCALE GENOMIC DNA]</scope>
    <source>
        <strain evidence="6">JCM 18303</strain>
    </source>
</reference>
<evidence type="ECO:0000256" key="1">
    <source>
        <dbReference type="ARBA" id="ARBA00023015"/>
    </source>
</evidence>
<evidence type="ECO:0000259" key="4">
    <source>
        <dbReference type="PROSITE" id="PS51118"/>
    </source>
</evidence>
<evidence type="ECO:0000313" key="5">
    <source>
        <dbReference type="EMBL" id="GAA5170282.1"/>
    </source>
</evidence>
<dbReference type="InterPro" id="IPR036388">
    <property type="entry name" value="WH-like_DNA-bd_sf"/>
</dbReference>
<comment type="caution">
    <text evidence="5">The sequence shown here is derived from an EMBL/GenBank/DDBJ whole genome shotgun (WGS) entry which is preliminary data.</text>
</comment>
<evidence type="ECO:0000256" key="2">
    <source>
        <dbReference type="ARBA" id="ARBA00023125"/>
    </source>
</evidence>
<dbReference type="EMBL" id="BAABJP010000043">
    <property type="protein sequence ID" value="GAA5170282.1"/>
    <property type="molecule type" value="Genomic_DNA"/>
</dbReference>
<dbReference type="PANTHER" id="PTHR33204">
    <property type="entry name" value="TRANSCRIPTIONAL REGULATOR, MARR FAMILY"/>
    <property type="match status" value="1"/>
</dbReference>